<protein>
    <submittedName>
        <fullName evidence="7">Putative iron-siderophore ABC transporter substrate-binding protein</fullName>
    </submittedName>
</protein>
<gene>
    <name evidence="7" type="ORF">KILIM_014_00350</name>
</gene>
<dbReference type="Proteomes" id="UP000008366">
    <property type="component" value="Unassembled WGS sequence"/>
</dbReference>
<dbReference type="GO" id="GO:0030288">
    <property type="term" value="C:outer membrane-bounded periplasmic space"/>
    <property type="evidence" value="ECO:0007669"/>
    <property type="project" value="TreeGrafter"/>
</dbReference>
<evidence type="ECO:0000313" key="8">
    <source>
        <dbReference type="Proteomes" id="UP000008366"/>
    </source>
</evidence>
<feature type="chain" id="PRO_5003896486" evidence="5">
    <location>
        <begin position="27"/>
        <end position="348"/>
    </location>
</feature>
<evidence type="ECO:0000256" key="5">
    <source>
        <dbReference type="SAM" id="SignalP"/>
    </source>
</evidence>
<dbReference type="SUPFAM" id="SSF53807">
    <property type="entry name" value="Helical backbone' metal receptor"/>
    <property type="match status" value="1"/>
</dbReference>
<dbReference type="RefSeq" id="WP_006591431.1">
    <property type="nucleotide sequence ID" value="NZ_BAHD01000014.1"/>
</dbReference>
<dbReference type="InterPro" id="IPR051313">
    <property type="entry name" value="Bact_iron-sidero_bind"/>
</dbReference>
<feature type="signal peptide" evidence="5">
    <location>
        <begin position="1"/>
        <end position="26"/>
    </location>
</feature>
<evidence type="ECO:0000256" key="1">
    <source>
        <dbReference type="ARBA" id="ARBA00004196"/>
    </source>
</evidence>
<keyword evidence="4 5" id="KW-0732">Signal</keyword>
<feature type="domain" description="Fe/B12 periplasmic-binding" evidence="6">
    <location>
        <begin position="64"/>
        <end position="344"/>
    </location>
</feature>
<dbReference type="AlphaFoldDB" id="K6X7X5"/>
<dbReference type="PANTHER" id="PTHR30532:SF24">
    <property type="entry name" value="FERRIC ENTEROBACTIN-BINDING PERIPLASMIC PROTEIN FEPB"/>
    <property type="match status" value="1"/>
</dbReference>
<evidence type="ECO:0000313" key="7">
    <source>
        <dbReference type="EMBL" id="GAB94899.1"/>
    </source>
</evidence>
<dbReference type="eggNOG" id="COG0614">
    <property type="taxonomic scope" value="Bacteria"/>
</dbReference>
<sequence length="348" mass="35955">MRSRSLAGATASLLLLALAACGSSTADPAANSTTPAGEAATGAAFPVTIQHALGSTTIESKPERVATVAWSNHEVPLALGVVPVGMSKATWGDDNGNGVLPWVEEKLTELGAQTPVLFDDTDSIDYEAVANTKPDVILAAYSGLTKEQYDTLSKIAPVVAYPKAAWGTSMDEMIKLNSLAIGLGPEGEKLATDLDAQVKATGAKHPELAGKTALFSFIDTTDLSKVGFYNTNDPRAALFTEIGMTEAKAATESAAAGPAFFGTISAEQSDSFADVDLVVSYAKDEAATLKAVEADPLWSKIPAVKNGSIALLKDDTPLAAVANPSPLSIPWGMDKYLAVLDAAATKAP</sequence>
<comment type="subcellular location">
    <subcellularLocation>
        <location evidence="1">Cell envelope</location>
    </subcellularLocation>
</comment>
<accession>K6X7X5</accession>
<comment type="caution">
    <text evidence="7">The sequence shown here is derived from an EMBL/GenBank/DDBJ whole genome shotgun (WGS) entry which is preliminary data.</text>
</comment>
<keyword evidence="8" id="KW-1185">Reference proteome</keyword>
<dbReference type="Pfam" id="PF01497">
    <property type="entry name" value="Peripla_BP_2"/>
    <property type="match status" value="1"/>
</dbReference>
<evidence type="ECO:0000256" key="4">
    <source>
        <dbReference type="ARBA" id="ARBA00022729"/>
    </source>
</evidence>
<dbReference type="OrthoDB" id="1846031at2"/>
<dbReference type="Gene3D" id="3.40.50.1980">
    <property type="entry name" value="Nitrogenase molybdenum iron protein domain"/>
    <property type="match status" value="2"/>
</dbReference>
<dbReference type="PROSITE" id="PS51257">
    <property type="entry name" value="PROKAR_LIPOPROTEIN"/>
    <property type="match status" value="1"/>
</dbReference>
<dbReference type="EMBL" id="BAHD01000014">
    <property type="protein sequence ID" value="GAB94899.1"/>
    <property type="molecule type" value="Genomic_DNA"/>
</dbReference>
<dbReference type="CDD" id="cd01146">
    <property type="entry name" value="FhuD"/>
    <property type="match status" value="1"/>
</dbReference>
<evidence type="ECO:0000259" key="6">
    <source>
        <dbReference type="PROSITE" id="PS50983"/>
    </source>
</evidence>
<dbReference type="PANTHER" id="PTHR30532">
    <property type="entry name" value="IRON III DICITRATE-BINDING PERIPLASMIC PROTEIN"/>
    <property type="match status" value="1"/>
</dbReference>
<proteinExistence type="inferred from homology"/>
<keyword evidence="3" id="KW-0813">Transport</keyword>
<name>K6X7X5_9MICO</name>
<evidence type="ECO:0000256" key="3">
    <source>
        <dbReference type="ARBA" id="ARBA00022448"/>
    </source>
</evidence>
<dbReference type="PROSITE" id="PS50983">
    <property type="entry name" value="FE_B12_PBP"/>
    <property type="match status" value="1"/>
</dbReference>
<organism evidence="7 8">
    <name type="scientific">Kineosphaera limosa NBRC 100340</name>
    <dbReference type="NCBI Taxonomy" id="1184609"/>
    <lineage>
        <taxon>Bacteria</taxon>
        <taxon>Bacillati</taxon>
        <taxon>Actinomycetota</taxon>
        <taxon>Actinomycetes</taxon>
        <taxon>Micrococcales</taxon>
        <taxon>Dermatophilaceae</taxon>
        <taxon>Kineosphaera</taxon>
    </lineage>
</organism>
<dbReference type="InterPro" id="IPR002491">
    <property type="entry name" value="ABC_transptr_periplasmic_BD"/>
</dbReference>
<reference evidence="7 8" key="1">
    <citation type="submission" date="2012-08" db="EMBL/GenBank/DDBJ databases">
        <title>Whole genome shotgun sequence of Kineosphaera limosa NBRC 100340.</title>
        <authorList>
            <person name="Yoshida I."/>
            <person name="Isaki S."/>
            <person name="Hosoyama A."/>
            <person name="Tsuchikane K."/>
            <person name="Katsumata H."/>
            <person name="Ando Y."/>
            <person name="Ohji S."/>
            <person name="Hamada M."/>
            <person name="Tamura T."/>
            <person name="Yamazoe A."/>
            <person name="Yamazaki S."/>
            <person name="Fujita N."/>
        </authorList>
    </citation>
    <scope>NUCLEOTIDE SEQUENCE [LARGE SCALE GENOMIC DNA]</scope>
    <source>
        <strain evidence="7 8">NBRC 100340</strain>
    </source>
</reference>
<evidence type="ECO:0000256" key="2">
    <source>
        <dbReference type="ARBA" id="ARBA00008814"/>
    </source>
</evidence>
<dbReference type="STRING" id="1184609.KILIM_014_00350"/>
<dbReference type="GO" id="GO:1901678">
    <property type="term" value="P:iron coordination entity transport"/>
    <property type="evidence" value="ECO:0007669"/>
    <property type="project" value="UniProtKB-ARBA"/>
</dbReference>
<comment type="similarity">
    <text evidence="2">Belongs to the bacterial solute-binding protein 8 family.</text>
</comment>